<organism evidence="4">
    <name type="scientific">Arundo donax</name>
    <name type="common">Giant reed</name>
    <name type="synonym">Donax arundinaceus</name>
    <dbReference type="NCBI Taxonomy" id="35708"/>
    <lineage>
        <taxon>Eukaryota</taxon>
        <taxon>Viridiplantae</taxon>
        <taxon>Streptophyta</taxon>
        <taxon>Embryophyta</taxon>
        <taxon>Tracheophyta</taxon>
        <taxon>Spermatophyta</taxon>
        <taxon>Magnoliopsida</taxon>
        <taxon>Liliopsida</taxon>
        <taxon>Poales</taxon>
        <taxon>Poaceae</taxon>
        <taxon>PACMAD clade</taxon>
        <taxon>Arundinoideae</taxon>
        <taxon>Arundineae</taxon>
        <taxon>Arundo</taxon>
    </lineage>
</organism>
<dbReference type="SMART" id="SM00385">
    <property type="entry name" value="CYCLIN"/>
    <property type="match status" value="1"/>
</dbReference>
<accession>A0A0A9GI19</accession>
<dbReference type="FunFam" id="1.10.472.10:FF:000045">
    <property type="entry name" value="Transcription initiation factor IIB"/>
    <property type="match status" value="1"/>
</dbReference>
<dbReference type="InterPro" id="IPR036915">
    <property type="entry name" value="Cyclin-like_sf"/>
</dbReference>
<evidence type="ECO:0000313" key="4">
    <source>
        <dbReference type="EMBL" id="JAE22156.1"/>
    </source>
</evidence>
<dbReference type="PRINTS" id="PR00685">
    <property type="entry name" value="TIFACTORIIB"/>
</dbReference>
<dbReference type="Gene3D" id="1.10.472.10">
    <property type="entry name" value="Cyclin-like"/>
    <property type="match status" value="1"/>
</dbReference>
<dbReference type="PANTHER" id="PTHR11618">
    <property type="entry name" value="TRANSCRIPTION INITIATION FACTOR IIB-RELATED"/>
    <property type="match status" value="1"/>
</dbReference>
<dbReference type="Pfam" id="PF00382">
    <property type="entry name" value="TFIIB"/>
    <property type="match status" value="1"/>
</dbReference>
<reference evidence="4" key="1">
    <citation type="submission" date="2014-09" db="EMBL/GenBank/DDBJ databases">
        <authorList>
            <person name="Magalhaes I.L.F."/>
            <person name="Oliveira U."/>
            <person name="Santos F.R."/>
            <person name="Vidigal T.H.D.A."/>
            <person name="Brescovit A.D."/>
            <person name="Santos A.J."/>
        </authorList>
    </citation>
    <scope>NUCLEOTIDE SEQUENCE</scope>
    <source>
        <tissue evidence="4">Shoot tissue taken approximately 20 cm above the soil surface</tissue>
    </source>
</reference>
<dbReference type="GO" id="GO:0097550">
    <property type="term" value="C:transcription preinitiation complex"/>
    <property type="evidence" value="ECO:0007669"/>
    <property type="project" value="TreeGrafter"/>
</dbReference>
<dbReference type="GO" id="GO:0070897">
    <property type="term" value="P:transcription preinitiation complex assembly"/>
    <property type="evidence" value="ECO:0007669"/>
    <property type="project" value="InterPro"/>
</dbReference>
<dbReference type="InterPro" id="IPR013763">
    <property type="entry name" value="Cyclin-like_dom"/>
</dbReference>
<dbReference type="GO" id="GO:0017025">
    <property type="term" value="F:TBP-class protein binding"/>
    <property type="evidence" value="ECO:0007669"/>
    <property type="project" value="InterPro"/>
</dbReference>
<dbReference type="PANTHER" id="PTHR11618:SF13">
    <property type="entry name" value="TRANSCRIPTION INITIATION FACTOR IIB"/>
    <property type="match status" value="1"/>
</dbReference>
<sequence length="284" mass="31280">MPRFCSLLQLNKSAQELAAHIGEVVVNKCFCTRRNPISISAAAIYLACQLEDKRKTQAEICKVTGLTEVTLRKVYKELLENWDDLLPPGYTPATPPEKAFPMTTIYSGRSSTGKDLYQDRILDSVKQKVPVPAEPDHMDIVKEEEDKKISTPGRLPAKLEPHELSKAFWPPNAPFSTSPKSDHAKMETSVRGFNLNEATCPMDSDRADIALKPTLGDRLLNESKVLPNRQPAPWQLKQAAPASGSSYSRLREQQLGLDLVAVLKGIGKRSAGDGGGDGWDKEGK</sequence>
<dbReference type="InterPro" id="IPR000812">
    <property type="entry name" value="TFIIB"/>
</dbReference>
<proteinExistence type="predicted"/>
<keyword evidence="1" id="KW-0805">Transcription regulation</keyword>
<dbReference type="EMBL" id="GBRH01175740">
    <property type="protein sequence ID" value="JAE22156.1"/>
    <property type="molecule type" value="Transcribed_RNA"/>
</dbReference>
<dbReference type="AlphaFoldDB" id="A0A0A9GI19"/>
<dbReference type="SUPFAM" id="SSF47954">
    <property type="entry name" value="Cyclin-like"/>
    <property type="match status" value="1"/>
</dbReference>
<dbReference type="GO" id="GO:0005634">
    <property type="term" value="C:nucleus"/>
    <property type="evidence" value="ECO:0007669"/>
    <property type="project" value="TreeGrafter"/>
</dbReference>
<dbReference type="CDD" id="cd20550">
    <property type="entry name" value="CYCLIN_TFIIB_archaea_like_rpt2"/>
    <property type="match status" value="1"/>
</dbReference>
<protein>
    <recommendedName>
        <fullName evidence="3">Cyclin-like domain-containing protein</fullName>
    </recommendedName>
</protein>
<keyword evidence="2" id="KW-0804">Transcription</keyword>
<name>A0A0A9GI19_ARUDO</name>
<evidence type="ECO:0000256" key="2">
    <source>
        <dbReference type="ARBA" id="ARBA00023163"/>
    </source>
</evidence>
<feature type="domain" description="Cyclin-like" evidence="3">
    <location>
        <begin position="1"/>
        <end position="80"/>
    </location>
</feature>
<evidence type="ECO:0000259" key="3">
    <source>
        <dbReference type="SMART" id="SM00385"/>
    </source>
</evidence>
<reference evidence="4" key="2">
    <citation type="journal article" date="2015" name="Data Brief">
        <title>Shoot transcriptome of the giant reed, Arundo donax.</title>
        <authorList>
            <person name="Barrero R.A."/>
            <person name="Guerrero F.D."/>
            <person name="Moolhuijzen P."/>
            <person name="Goolsby J.A."/>
            <person name="Tidwell J."/>
            <person name="Bellgard S.E."/>
            <person name="Bellgard M.I."/>
        </authorList>
    </citation>
    <scope>NUCLEOTIDE SEQUENCE</scope>
    <source>
        <tissue evidence="4">Shoot tissue taken approximately 20 cm above the soil surface</tissue>
    </source>
</reference>
<evidence type="ECO:0000256" key="1">
    <source>
        <dbReference type="ARBA" id="ARBA00023015"/>
    </source>
</evidence>
<dbReference type="InterPro" id="IPR013150">
    <property type="entry name" value="TFIIB_cyclin"/>
</dbReference>